<dbReference type="Pfam" id="PF00873">
    <property type="entry name" value="ACR_tran"/>
    <property type="match status" value="2"/>
</dbReference>
<keyword evidence="1" id="KW-0472">Membrane</keyword>
<feature type="transmembrane region" description="Helical" evidence="1">
    <location>
        <begin position="988"/>
        <end position="1015"/>
    </location>
</feature>
<dbReference type="Gene3D" id="1.20.1640.10">
    <property type="entry name" value="Multidrug efflux transporter AcrB transmembrane domain"/>
    <property type="match status" value="2"/>
</dbReference>
<evidence type="ECO:0000313" key="3">
    <source>
        <dbReference type="Proteomes" id="UP000739538"/>
    </source>
</evidence>
<dbReference type="PANTHER" id="PTHR32063">
    <property type="match status" value="1"/>
</dbReference>
<feature type="transmembrane region" description="Helical" evidence="1">
    <location>
        <begin position="862"/>
        <end position="881"/>
    </location>
</feature>
<dbReference type="Gene3D" id="3.30.70.1440">
    <property type="entry name" value="Multidrug efflux transporter AcrB pore domain"/>
    <property type="match status" value="1"/>
</dbReference>
<dbReference type="InterPro" id="IPR027463">
    <property type="entry name" value="AcrB_DN_DC_subdom"/>
</dbReference>
<proteinExistence type="predicted"/>
<feature type="transmembrane region" description="Helical" evidence="1">
    <location>
        <begin position="462"/>
        <end position="489"/>
    </location>
</feature>
<dbReference type="Gene3D" id="3.30.70.1430">
    <property type="entry name" value="Multidrug efflux transporter AcrB pore domain"/>
    <property type="match status" value="2"/>
</dbReference>
<evidence type="ECO:0000313" key="2">
    <source>
        <dbReference type="EMBL" id="MCA9758085.1"/>
    </source>
</evidence>
<keyword evidence="1" id="KW-1133">Transmembrane helix</keyword>
<feature type="transmembrane region" description="Helical" evidence="1">
    <location>
        <begin position="432"/>
        <end position="450"/>
    </location>
</feature>
<feature type="transmembrane region" description="Helical" evidence="1">
    <location>
        <begin position="334"/>
        <end position="351"/>
    </location>
</feature>
<accession>A0A956NJ35</accession>
<name>A0A956NJ35_UNCEI</name>
<reference evidence="2" key="1">
    <citation type="submission" date="2020-04" db="EMBL/GenBank/DDBJ databases">
        <authorList>
            <person name="Zhang T."/>
        </authorList>
    </citation>
    <scope>NUCLEOTIDE SEQUENCE</scope>
    <source>
        <strain evidence="2">HKST-UBA02</strain>
    </source>
</reference>
<dbReference type="Gene3D" id="3.30.2090.10">
    <property type="entry name" value="Multidrug efflux transporter AcrB TolC docking domain, DN and DC subdomains"/>
    <property type="match status" value="2"/>
</dbReference>
<feature type="transmembrane region" description="Helical" evidence="1">
    <location>
        <begin position="888"/>
        <end position="908"/>
    </location>
</feature>
<evidence type="ECO:0000256" key="1">
    <source>
        <dbReference type="SAM" id="Phobius"/>
    </source>
</evidence>
<dbReference type="GO" id="GO:0042910">
    <property type="term" value="F:xenobiotic transmembrane transporter activity"/>
    <property type="evidence" value="ECO:0007669"/>
    <property type="project" value="TreeGrafter"/>
</dbReference>
<dbReference type="Proteomes" id="UP000739538">
    <property type="component" value="Unassembled WGS sequence"/>
</dbReference>
<feature type="transmembrane region" description="Helical" evidence="1">
    <location>
        <begin position="12"/>
        <end position="32"/>
    </location>
</feature>
<dbReference type="GO" id="GO:0005886">
    <property type="term" value="C:plasma membrane"/>
    <property type="evidence" value="ECO:0007669"/>
    <property type="project" value="TreeGrafter"/>
</dbReference>
<organism evidence="2 3">
    <name type="scientific">Eiseniibacteriota bacterium</name>
    <dbReference type="NCBI Taxonomy" id="2212470"/>
    <lineage>
        <taxon>Bacteria</taxon>
        <taxon>Candidatus Eiseniibacteriota</taxon>
    </lineage>
</organism>
<dbReference type="Gene3D" id="3.30.70.1320">
    <property type="entry name" value="Multidrug efflux transporter AcrB pore domain like"/>
    <property type="match status" value="1"/>
</dbReference>
<dbReference type="SUPFAM" id="SSF82693">
    <property type="entry name" value="Multidrug efflux transporter AcrB pore domain, PN1, PN2, PC1 and PC2 subdomains"/>
    <property type="match status" value="2"/>
</dbReference>
<feature type="transmembrane region" description="Helical" evidence="1">
    <location>
        <begin position="520"/>
        <end position="544"/>
    </location>
</feature>
<protein>
    <submittedName>
        <fullName evidence="2">Efflux RND transporter permease subunit</fullName>
    </submittedName>
</protein>
<dbReference type="EMBL" id="JAGQHS010000141">
    <property type="protein sequence ID" value="MCA9758085.1"/>
    <property type="molecule type" value="Genomic_DNA"/>
</dbReference>
<dbReference type="SUPFAM" id="SSF82866">
    <property type="entry name" value="Multidrug efflux transporter AcrB transmembrane domain"/>
    <property type="match status" value="2"/>
</dbReference>
<dbReference type="SUPFAM" id="SSF82714">
    <property type="entry name" value="Multidrug efflux transporter AcrB TolC docking domain, DN and DC subdomains"/>
    <property type="match status" value="2"/>
</dbReference>
<comment type="caution">
    <text evidence="2">The sequence shown here is derived from an EMBL/GenBank/DDBJ whole genome shotgun (WGS) entry which is preliminary data.</text>
</comment>
<dbReference type="InterPro" id="IPR001036">
    <property type="entry name" value="Acrflvin-R"/>
</dbReference>
<feature type="transmembrane region" description="Helical" evidence="1">
    <location>
        <begin position="964"/>
        <end position="982"/>
    </location>
</feature>
<dbReference type="AlphaFoldDB" id="A0A956NJ35"/>
<gene>
    <name evidence="2" type="ORF">KDA27_19990</name>
</gene>
<feature type="transmembrane region" description="Helical" evidence="1">
    <location>
        <begin position="914"/>
        <end position="935"/>
    </location>
</feature>
<sequence length="1030" mass="112495">MNVTAAAIRNNRVTFLTLLVILMAGFGAYRALPRAEDPGFTIRTALVRTYFPGASPERVELLVTDKLEKRIQEMPEVDFLSSESRTGVSYLFVNIQSRYTEMRPIWDSLRRKVDAAGADLPDGVIGPFVDDEFGDVFPVMVTLTGDGFDYAELREIADEVRDELLLKSQIAKVAIYGAQEERIFVEYNNARLSELGLSPGQLKNILESRNIIIPGGSIILDREQIALEPSGNFESIDDLKRTIIQVPGRPEVVYLEDLATVTRGYVDPPTSRMHADGTPCLGLSVSMRSGGNVIELGEQVEAVVNEARSEYPIGIEFEVPIFQPKFVDEQVRGFVGNLFQAMAIVLLVMLVSLGPRTGLVVAALIPTTMLLTLLLMQTMHIGLDQISIAALIIALGMLVDNAIVMSESIMVQIAAGKDRFQAAVDSANELRIPLLTSSLTTSAAFLPIFLAESETGEYTASLFKVVTIALLASWVLSLTMMPLLCMLFIKVKVSSEAQSFDSRFYRAYRGFLVMVVRRRFVSLLVVAGVFALSLFGMRFVPAIFFPDSDSPKMLGELDLPVGTPLARANEVAFGIERFLQGELVGDDDAEGLLSWTTYVGQGGGPRYRLSYNPAQGGSEHISMIFTATGREYIDGLIPRLEAFCQETYPELVSSFQAEALGPPVESPIQVRVSGRDAEALFAVVDRVKERLSQFPAAVNVEDNWGPRVKKIRVEVNQARARRAGVTSQDVAISLQSGLSGIQTTEFREGDEIIPIVLRSVAADRQDPGKLESLNVFVQATGASVPLKQIADVVIEWEPSKILRRQRLKTVTVECDLTAGVTASDVNAELVPWLEEDAATWPRGYGYELGGEAESSAKANQAIGAKLPIAGFLILLLLVAQFNSVRRTVIIFTTIPLGMIGVTIGLLLAHSSFGFMTLLGVISLAGIIINNAIVLLDRIRIEIDENGLDAASAVIESAQQRLRPILLTTATTVGGLLPLWFAGGPMWQPMAVAIIFGLTFATALTLCVVPLLYSLFFRVSFKEYRYLGAAK</sequence>
<feature type="transmembrane region" description="Helical" evidence="1">
    <location>
        <begin position="388"/>
        <end position="411"/>
    </location>
</feature>
<feature type="transmembrane region" description="Helical" evidence="1">
    <location>
        <begin position="358"/>
        <end position="376"/>
    </location>
</feature>
<dbReference type="PANTHER" id="PTHR32063:SF18">
    <property type="entry name" value="CATION EFFLUX SYSTEM PROTEIN"/>
    <property type="match status" value="1"/>
</dbReference>
<dbReference type="PRINTS" id="PR00702">
    <property type="entry name" value="ACRIFLAVINRP"/>
</dbReference>
<keyword evidence="1" id="KW-0812">Transmembrane</keyword>
<reference evidence="2" key="2">
    <citation type="journal article" date="2021" name="Microbiome">
        <title>Successional dynamics and alternative stable states in a saline activated sludge microbial community over 9 years.</title>
        <authorList>
            <person name="Wang Y."/>
            <person name="Ye J."/>
            <person name="Ju F."/>
            <person name="Liu L."/>
            <person name="Boyd J.A."/>
            <person name="Deng Y."/>
            <person name="Parks D.H."/>
            <person name="Jiang X."/>
            <person name="Yin X."/>
            <person name="Woodcroft B.J."/>
            <person name="Tyson G.W."/>
            <person name="Hugenholtz P."/>
            <person name="Polz M.F."/>
            <person name="Zhang T."/>
        </authorList>
    </citation>
    <scope>NUCLEOTIDE SEQUENCE</scope>
    <source>
        <strain evidence="2">HKST-UBA02</strain>
    </source>
</reference>